<dbReference type="CDD" id="cd11324">
    <property type="entry name" value="AmyAc_Amylosucrase"/>
    <property type="match status" value="1"/>
</dbReference>
<proteinExistence type="predicted"/>
<dbReference type="PANTHER" id="PTHR10357">
    <property type="entry name" value="ALPHA-AMYLASE FAMILY MEMBER"/>
    <property type="match status" value="1"/>
</dbReference>
<reference evidence="2 3" key="1">
    <citation type="submission" date="2020-05" db="EMBL/GenBank/DDBJ databases">
        <title>Gimesia benthica sp. nov., a novel planctomycete isolated from a deep-sea water sample of the Northwest Indian Ocean.</title>
        <authorList>
            <person name="Wang J."/>
            <person name="Ruan C."/>
            <person name="Song L."/>
            <person name="Zhu Y."/>
            <person name="Li A."/>
            <person name="Zheng X."/>
            <person name="Wang L."/>
            <person name="Lu Z."/>
            <person name="Huang Y."/>
            <person name="Du W."/>
            <person name="Zhou Y."/>
            <person name="Huang L."/>
            <person name="Dai X."/>
        </authorList>
    </citation>
    <scope>NUCLEOTIDE SEQUENCE [LARGE SCALE GENOMIC DNA]</scope>
    <source>
        <strain evidence="2 3">YYQ-30</strain>
    </source>
</reference>
<dbReference type="InterPro" id="IPR045857">
    <property type="entry name" value="O16G_dom_2"/>
</dbReference>
<dbReference type="Gene3D" id="1.10.1740.10">
    <property type="match status" value="1"/>
</dbReference>
<dbReference type="InterPro" id="IPR044077">
    <property type="entry name" value="Amylosucrase"/>
</dbReference>
<sequence>MTLTQTPQARPRQTASVSDDTIFALRRARGATDLWQPLDRLYGTHPDFAAFGRALEALLSEAFAARPAPLRALDLERDLNPDWFLSPRQVGYVFYIDRFAGSLTGVLDHVGYLKELGVTYVHFMPCLMPREGANDGGYAVRDYTRFDPRLGTMEEFETVAAALRAEGIGVCLDMVLNHTASEHAWAEAARAGDAKYRRFYHVFDDETLPRQYEESLLEIFPDDAPGNFTFDEAMGKWVWTTFHHFQWDLNWSNPWVFLEILRVMLALLNRGAETLRLDAVAFMWKQMGTICQNLPPVHDILQALRAATRMVAPGTMLKAEAIVSPQDLVPYLGTGTHTGKASNLAYHNNLMVQFWSSLASRDVGMMTHVLSTHFPSRFPNATWGTYLRCHDDIGWAVTDEDAGAVGLNAHAHRNFLADFYEGVFPGSFARGGLFQYNPATGDKRNNGTCASLAGLERALEQGDPGLIDDAIARILMGHALIASFGGIPLIYMGDELGLMNNYADHRLPDGSIDSRRMQRPDMDWEAAARRRDPATIEGRIFGGVQRIMARRAGLRQLHGGHPTEILPPPTPSVLAFRRAAPGEPVVCLFNFRETEQWVPASWLQAQGVTIWRDRLGEQPLDPAAGGVLLPRYGALWIG</sequence>
<evidence type="ECO:0000313" key="2">
    <source>
        <dbReference type="EMBL" id="NNU81423.1"/>
    </source>
</evidence>
<dbReference type="Gene3D" id="2.60.40.1180">
    <property type="entry name" value="Golgi alpha-mannosidase II"/>
    <property type="match status" value="1"/>
</dbReference>
<dbReference type="InterPro" id="IPR013780">
    <property type="entry name" value="Glyco_hydro_b"/>
</dbReference>
<dbReference type="InterPro" id="IPR055218">
    <property type="entry name" value="Amylosucrase_C"/>
</dbReference>
<dbReference type="SUPFAM" id="SSF51445">
    <property type="entry name" value="(Trans)glycosidases"/>
    <property type="match status" value="1"/>
</dbReference>
<dbReference type="InterPro" id="IPR017853">
    <property type="entry name" value="GH"/>
</dbReference>
<keyword evidence="3" id="KW-1185">Reference proteome</keyword>
<gene>
    <name evidence="2" type="ORF">HMH01_13350</name>
</gene>
<dbReference type="AlphaFoldDB" id="A0A849L587"/>
<dbReference type="Gene3D" id="3.90.400.10">
    <property type="entry name" value="Oligo-1,6-glucosidase, Domain 2"/>
    <property type="match status" value="1"/>
</dbReference>
<protein>
    <submittedName>
        <fullName evidence="2">Alpha-amylase</fullName>
    </submittedName>
</protein>
<dbReference type="SMART" id="SM00642">
    <property type="entry name" value="Aamy"/>
    <property type="match status" value="1"/>
</dbReference>
<dbReference type="GO" id="GO:0047669">
    <property type="term" value="F:amylosucrase activity"/>
    <property type="evidence" value="ECO:0007669"/>
    <property type="project" value="InterPro"/>
</dbReference>
<evidence type="ECO:0000313" key="3">
    <source>
        <dbReference type="Proteomes" id="UP000572377"/>
    </source>
</evidence>
<comment type="caution">
    <text evidence="2">The sequence shown here is derived from an EMBL/GenBank/DDBJ whole genome shotgun (WGS) entry which is preliminary data.</text>
</comment>
<dbReference type="Proteomes" id="UP000572377">
    <property type="component" value="Unassembled WGS sequence"/>
</dbReference>
<dbReference type="InterPro" id="IPR006047">
    <property type="entry name" value="GH13_cat_dom"/>
</dbReference>
<evidence type="ECO:0000259" key="1">
    <source>
        <dbReference type="SMART" id="SM00642"/>
    </source>
</evidence>
<organism evidence="2 3">
    <name type="scientific">Halovulum dunhuangense</name>
    <dbReference type="NCBI Taxonomy" id="1505036"/>
    <lineage>
        <taxon>Bacteria</taxon>
        <taxon>Pseudomonadati</taxon>
        <taxon>Pseudomonadota</taxon>
        <taxon>Alphaproteobacteria</taxon>
        <taxon>Rhodobacterales</taxon>
        <taxon>Paracoccaceae</taxon>
        <taxon>Halovulum</taxon>
    </lineage>
</organism>
<dbReference type="RefSeq" id="WP_171326265.1">
    <property type="nucleotide sequence ID" value="NZ_JABFBC010000002.1"/>
</dbReference>
<dbReference type="Gene3D" id="3.20.20.80">
    <property type="entry name" value="Glycosidases"/>
    <property type="match status" value="1"/>
</dbReference>
<feature type="domain" description="Glycosyl hydrolase family 13 catalytic" evidence="1">
    <location>
        <begin position="95"/>
        <end position="535"/>
    </location>
</feature>
<dbReference type="Pfam" id="PF00128">
    <property type="entry name" value="Alpha-amylase"/>
    <property type="match status" value="1"/>
</dbReference>
<dbReference type="PANTHER" id="PTHR10357:SF213">
    <property type="entry name" value="ALPHA AMYLASE CATALYTIC REGION"/>
    <property type="match status" value="1"/>
</dbReference>
<dbReference type="SUPFAM" id="SSF51011">
    <property type="entry name" value="Glycosyl hydrolase domain"/>
    <property type="match status" value="1"/>
</dbReference>
<name>A0A849L587_9RHOB</name>
<accession>A0A849L587</accession>
<dbReference type="Pfam" id="PF22582">
    <property type="entry name" value="Amylosucrase_C-like"/>
    <property type="match status" value="1"/>
</dbReference>
<dbReference type="GO" id="GO:0005975">
    <property type="term" value="P:carbohydrate metabolic process"/>
    <property type="evidence" value="ECO:0007669"/>
    <property type="project" value="InterPro"/>
</dbReference>
<dbReference type="EMBL" id="JABFBC010000002">
    <property type="protein sequence ID" value="NNU81423.1"/>
    <property type="molecule type" value="Genomic_DNA"/>
</dbReference>